<accession>A0AAV0Y8H3</accession>
<sequence>MKRNKREIPPEFISEKNRQVGSSLSGFQNDMSLTSCDEEKKMWQDPKKGIPEDFGYIVDARTLERTSSVWGLPKDVLTLLSDYKKPTVEINKDTRKGYCYLCGSHKNNRTNTACEKFHKNVCKNHRQQRTECSKCFEDEDLSS</sequence>
<keyword evidence="2" id="KW-1185">Reference proteome</keyword>
<gene>
    <name evidence="1" type="ORF">MEUPH1_LOCUS30537</name>
</gene>
<protein>
    <submittedName>
        <fullName evidence="1">Uncharacterized protein</fullName>
    </submittedName>
</protein>
<proteinExistence type="predicted"/>
<name>A0AAV0Y8H3_9HEMI</name>
<evidence type="ECO:0000313" key="1">
    <source>
        <dbReference type="EMBL" id="CAI6377249.1"/>
    </source>
</evidence>
<comment type="caution">
    <text evidence="1">The sequence shown here is derived from an EMBL/GenBank/DDBJ whole genome shotgun (WGS) entry which is preliminary data.</text>
</comment>
<dbReference type="Proteomes" id="UP001160148">
    <property type="component" value="Unassembled WGS sequence"/>
</dbReference>
<dbReference type="AlphaFoldDB" id="A0AAV0Y8H3"/>
<evidence type="ECO:0000313" key="2">
    <source>
        <dbReference type="Proteomes" id="UP001160148"/>
    </source>
</evidence>
<dbReference type="EMBL" id="CARXXK010001676">
    <property type="protein sequence ID" value="CAI6377249.1"/>
    <property type="molecule type" value="Genomic_DNA"/>
</dbReference>
<organism evidence="1 2">
    <name type="scientific">Macrosiphum euphorbiae</name>
    <name type="common">potato aphid</name>
    <dbReference type="NCBI Taxonomy" id="13131"/>
    <lineage>
        <taxon>Eukaryota</taxon>
        <taxon>Metazoa</taxon>
        <taxon>Ecdysozoa</taxon>
        <taxon>Arthropoda</taxon>
        <taxon>Hexapoda</taxon>
        <taxon>Insecta</taxon>
        <taxon>Pterygota</taxon>
        <taxon>Neoptera</taxon>
        <taxon>Paraneoptera</taxon>
        <taxon>Hemiptera</taxon>
        <taxon>Sternorrhyncha</taxon>
        <taxon>Aphidomorpha</taxon>
        <taxon>Aphidoidea</taxon>
        <taxon>Aphididae</taxon>
        <taxon>Macrosiphini</taxon>
        <taxon>Macrosiphum</taxon>
    </lineage>
</organism>
<reference evidence="1 2" key="1">
    <citation type="submission" date="2023-01" db="EMBL/GenBank/DDBJ databases">
        <authorList>
            <person name="Whitehead M."/>
        </authorList>
    </citation>
    <scope>NUCLEOTIDE SEQUENCE [LARGE SCALE GENOMIC DNA]</scope>
</reference>